<dbReference type="PANTHER" id="PTHR11802">
    <property type="entry name" value="SERINE PROTEASE FAMILY S10 SERINE CARBOXYPEPTIDASE"/>
    <property type="match status" value="1"/>
</dbReference>
<evidence type="ECO:0000256" key="2">
    <source>
        <dbReference type="RuleBase" id="RU361156"/>
    </source>
</evidence>
<comment type="similarity">
    <text evidence="1 2">Belongs to the peptidase S10 family.</text>
</comment>
<dbReference type="InterPro" id="IPR001563">
    <property type="entry name" value="Peptidase_S10"/>
</dbReference>
<name>A0A7I4Y634_HAECO</name>
<dbReference type="WBParaSite" id="HCON_00053660-00001">
    <property type="protein sequence ID" value="HCON_00053660-00001"/>
    <property type="gene ID" value="HCON_00053660"/>
</dbReference>
<evidence type="ECO:0000313" key="3">
    <source>
        <dbReference type="Proteomes" id="UP000025227"/>
    </source>
</evidence>
<dbReference type="PROSITE" id="PS00560">
    <property type="entry name" value="CARBOXYPEPT_SER_HIS"/>
    <property type="match status" value="1"/>
</dbReference>
<evidence type="ECO:0000313" key="4">
    <source>
        <dbReference type="WBParaSite" id="HCON_00053660-00001"/>
    </source>
</evidence>
<reference evidence="4" key="1">
    <citation type="submission" date="2020-12" db="UniProtKB">
        <authorList>
            <consortium name="WormBaseParasite"/>
        </authorList>
    </citation>
    <scope>IDENTIFICATION</scope>
    <source>
        <strain evidence="4">MHco3</strain>
    </source>
</reference>
<dbReference type="InterPro" id="IPR033124">
    <property type="entry name" value="Ser_caboxypep_his_AS"/>
</dbReference>
<dbReference type="InterPro" id="IPR018202">
    <property type="entry name" value="Ser_caboxypep_ser_AS"/>
</dbReference>
<dbReference type="Gene3D" id="3.40.50.1820">
    <property type="entry name" value="alpha/beta hydrolase"/>
    <property type="match status" value="2"/>
</dbReference>
<protein>
    <recommendedName>
        <fullName evidence="2">Carboxypeptidase</fullName>
        <ecNumber evidence="2">3.4.16.-</ecNumber>
    </recommendedName>
</protein>
<proteinExistence type="inferred from homology"/>
<evidence type="ECO:0000256" key="1">
    <source>
        <dbReference type="ARBA" id="ARBA00009431"/>
    </source>
</evidence>
<dbReference type="InterPro" id="IPR029058">
    <property type="entry name" value="AB_hydrolase_fold"/>
</dbReference>
<sequence>MLICLFAFCQAKEIKQLPGVVFELKFKHYSGFFQVSDTHLLHYWVVESQNEPDKDPLIFWFNGGPGCSSLKGLLKEMGPYLVDIDGKSLRENPYSWNKMASVVYIESPAGVGYSYSTDGNITTNDDQTSCENYEAVKQFFQQTFPQFRYHATYIMGESYAGVYVPTLAERILAGKKDFPINLKQTLGKTPWKFDRQIAGFKTVFEGLTFITVRGAGHKAPRQRAPQMFYAIQQFLLNHPI</sequence>
<dbReference type="SUPFAM" id="SSF53474">
    <property type="entry name" value="alpha/beta-Hydrolases"/>
    <property type="match status" value="2"/>
</dbReference>
<dbReference type="AlphaFoldDB" id="A0A7I4Y634"/>
<dbReference type="Proteomes" id="UP000025227">
    <property type="component" value="Unplaced"/>
</dbReference>
<dbReference type="GO" id="GO:0006508">
    <property type="term" value="P:proteolysis"/>
    <property type="evidence" value="ECO:0007669"/>
    <property type="project" value="UniProtKB-KW"/>
</dbReference>
<keyword evidence="2" id="KW-0645">Protease</keyword>
<accession>A0A7I4Y634</accession>
<dbReference type="OrthoDB" id="735686at2759"/>
<dbReference type="EC" id="3.4.16.-" evidence="2"/>
<dbReference type="PANTHER" id="PTHR11802:SF418">
    <property type="entry name" value="SERINE CARBOXYPEPTIDASE CTSA-1.1"/>
    <property type="match status" value="1"/>
</dbReference>
<organism evidence="3 4">
    <name type="scientific">Haemonchus contortus</name>
    <name type="common">Barber pole worm</name>
    <dbReference type="NCBI Taxonomy" id="6289"/>
    <lineage>
        <taxon>Eukaryota</taxon>
        <taxon>Metazoa</taxon>
        <taxon>Ecdysozoa</taxon>
        <taxon>Nematoda</taxon>
        <taxon>Chromadorea</taxon>
        <taxon>Rhabditida</taxon>
        <taxon>Rhabditina</taxon>
        <taxon>Rhabditomorpha</taxon>
        <taxon>Strongyloidea</taxon>
        <taxon>Trichostrongylidae</taxon>
        <taxon>Haemonchus</taxon>
    </lineage>
</organism>
<dbReference type="PRINTS" id="PR00724">
    <property type="entry name" value="CRBOXYPTASEC"/>
</dbReference>
<keyword evidence="3" id="KW-1185">Reference proteome</keyword>
<dbReference type="Pfam" id="PF00450">
    <property type="entry name" value="Peptidase_S10"/>
    <property type="match status" value="1"/>
</dbReference>
<dbReference type="PROSITE" id="PS00131">
    <property type="entry name" value="CARBOXYPEPT_SER_SER"/>
    <property type="match status" value="1"/>
</dbReference>
<dbReference type="GO" id="GO:0004185">
    <property type="term" value="F:serine-type carboxypeptidase activity"/>
    <property type="evidence" value="ECO:0007669"/>
    <property type="project" value="UniProtKB-UniRule"/>
</dbReference>
<keyword evidence="2" id="KW-0378">Hydrolase</keyword>
<dbReference type="OMA" id="GRECHFF"/>
<keyword evidence="2" id="KW-0121">Carboxypeptidase</keyword>